<dbReference type="AlphaFoldDB" id="D0SD64"/>
<dbReference type="Gene3D" id="1.10.10.1130">
    <property type="entry name" value="Uncharacterised protein PF10982, DUF2789"/>
    <property type="match status" value="1"/>
</dbReference>
<dbReference type="Pfam" id="PF10982">
    <property type="entry name" value="DUF2789"/>
    <property type="match status" value="1"/>
</dbReference>
<evidence type="ECO:0000313" key="2">
    <source>
        <dbReference type="Proteomes" id="UP000012047"/>
    </source>
</evidence>
<organism evidence="1 2">
    <name type="scientific">Acinetobacter johnsonii SH046</name>
    <dbReference type="NCBI Taxonomy" id="575586"/>
    <lineage>
        <taxon>Bacteria</taxon>
        <taxon>Pseudomonadati</taxon>
        <taxon>Pseudomonadota</taxon>
        <taxon>Gammaproteobacteria</taxon>
        <taxon>Moraxellales</taxon>
        <taxon>Moraxellaceae</taxon>
        <taxon>Acinetobacter</taxon>
    </lineage>
</organism>
<dbReference type="EMBL" id="GG704966">
    <property type="protein sequence ID" value="EEY96069.1"/>
    <property type="molecule type" value="Genomic_DNA"/>
</dbReference>
<protein>
    <recommendedName>
        <fullName evidence="3">DUF2789 domain-containing protein</fullName>
    </recommendedName>
</protein>
<proteinExistence type="predicted"/>
<dbReference type="Proteomes" id="UP000012047">
    <property type="component" value="Unassembled WGS sequence"/>
</dbReference>
<dbReference type="HOGENOM" id="CLU_177836_0_0_6"/>
<sequence>MEKNMSVRPRMTHLFEQLGLDASEEAIALFIVTHQLNAQTTIVDAEYWTEAQRQFLAEKIKSDGEWAIIVDQLNESLHEDSLIQK</sequence>
<dbReference type="eggNOG" id="COG2040">
    <property type="taxonomic scope" value="Bacteria"/>
</dbReference>
<evidence type="ECO:0000313" key="1">
    <source>
        <dbReference type="EMBL" id="EEY96069.1"/>
    </source>
</evidence>
<name>D0SD64_ACIJO</name>
<gene>
    <name evidence="1" type="ORF">HMPREF0016_01787</name>
</gene>
<evidence type="ECO:0008006" key="3">
    <source>
        <dbReference type="Google" id="ProtNLM"/>
    </source>
</evidence>
<accession>D0SD64</accession>
<dbReference type="InterPro" id="IPR021250">
    <property type="entry name" value="DUF2789"/>
</dbReference>
<dbReference type="InterPro" id="IPR038086">
    <property type="entry name" value="DUF2789_sf"/>
</dbReference>
<reference evidence="2" key="1">
    <citation type="journal article" date="2012" name="PLoS ONE">
        <title>The success of Acinetobacter species; genetic, metabolic and virulence attributes.</title>
        <authorList>
            <person name="Peleg A.Y."/>
            <person name="de Breij A."/>
            <person name="Adams M.D."/>
            <person name="Cerqueira G.M."/>
            <person name="Mocali S."/>
            <person name="Galardini M."/>
            <person name="Nibbering P.H."/>
            <person name="Earl A.M."/>
            <person name="Ward D.V."/>
            <person name="Paterson D.L."/>
            <person name="Seifert H."/>
            <person name="Dijkshoorn L."/>
        </authorList>
    </citation>
    <scope>NUCLEOTIDE SEQUENCE [LARGE SCALE GENOMIC DNA]</scope>
    <source>
        <strain evidence="2">SH046</strain>
    </source>
</reference>